<evidence type="ECO:0000313" key="1">
    <source>
        <dbReference type="EMBL" id="ANE45354.1"/>
    </source>
</evidence>
<dbReference type="OrthoDB" id="9808343at2"/>
<dbReference type="KEGG" id="pswu:SY83_02315"/>
<dbReference type="RefSeq" id="WP_068603897.1">
    <property type="nucleotide sequence ID" value="NZ_CP011388.1"/>
</dbReference>
<proteinExistence type="predicted"/>
<name>A0A172TEM2_9BACL</name>
<keyword evidence="2" id="KW-1185">Reference proteome</keyword>
<evidence type="ECO:0000313" key="2">
    <source>
        <dbReference type="Proteomes" id="UP000076927"/>
    </source>
</evidence>
<dbReference type="PATRIC" id="fig|1178515.4.peg.445"/>
<dbReference type="AlphaFoldDB" id="A0A172TEM2"/>
<organism evidence="1 2">
    <name type="scientific">Paenibacillus swuensis</name>
    <dbReference type="NCBI Taxonomy" id="1178515"/>
    <lineage>
        <taxon>Bacteria</taxon>
        <taxon>Bacillati</taxon>
        <taxon>Bacillota</taxon>
        <taxon>Bacilli</taxon>
        <taxon>Bacillales</taxon>
        <taxon>Paenibacillaceae</taxon>
        <taxon>Paenibacillus</taxon>
    </lineage>
</organism>
<reference evidence="1 2" key="1">
    <citation type="submission" date="2015-01" db="EMBL/GenBank/DDBJ databases">
        <title>Paenibacillus swuensis/DY6/whole genome sequencing.</title>
        <authorList>
            <person name="Kim M.K."/>
            <person name="Srinivasan S."/>
            <person name="Lee J.-J."/>
        </authorList>
    </citation>
    <scope>NUCLEOTIDE SEQUENCE [LARGE SCALE GENOMIC DNA]</scope>
    <source>
        <strain evidence="1 2">DY6</strain>
    </source>
</reference>
<dbReference type="Proteomes" id="UP000076927">
    <property type="component" value="Chromosome"/>
</dbReference>
<sequence>MNIHITVKSVGKRKPMLTHVEYKLNTNPRTLKDLISILVISNVQAYQERAKESLFIQFLTANEITDQAAEGKVGFGARYDERHADPERAVEAALLAFEDGLYRVFIEDVEVEKLADEIQLQAGDTVTFLKFTMLAGRLW</sequence>
<gene>
    <name evidence="1" type="ORF">SY83_02315</name>
</gene>
<dbReference type="EMBL" id="CP011388">
    <property type="protein sequence ID" value="ANE45354.1"/>
    <property type="molecule type" value="Genomic_DNA"/>
</dbReference>
<protein>
    <submittedName>
        <fullName evidence="1">Uncharacterized protein</fullName>
    </submittedName>
</protein>
<accession>A0A172TEM2</accession>